<sequence length="178" mass="20353">MTEKKRRLLTPPVKPIRWEWDLSRRGMPTPNHLPVAQPPALARRRYRSRHRILRNSWREHYLPIHPPASRRGWAFSAGRGCPAASLPALTMPTGGHLHVTLPGHRPFILLRLHDGRMLPVPMRLDTLMLDSEALTLHLTCRLNVKTALPIRVAEARFEINPDAPLLKMAPPEEEKKDG</sequence>
<name>D3UYS7_XENBS</name>
<reference evidence="1" key="1">
    <citation type="journal article" date="2011" name="PLoS ONE">
        <title>The entomopathogenic bacterial endosymbionts xenorhabdus and photorhabdus: convergent lifestyles from divergent genomes.</title>
        <authorList>
            <person name="Chaston J.M."/>
            <person name="Suen G."/>
            <person name="Tucker S.L."/>
            <person name="Andersen A.W."/>
            <person name="Bhasin A."/>
            <person name="Bode E."/>
            <person name="Bode H.B."/>
            <person name="Brachmann A.O."/>
            <person name="Cowles C.E."/>
            <person name="Cowles K.N."/>
            <person name="Darby C."/>
            <person name="de Leon L."/>
            <person name="Drace K."/>
            <person name="Du Z."/>
            <person name="Givaudan A."/>
            <person name="Herbert Tran E.E."/>
            <person name="Jewell K.A."/>
            <person name="Knack J.J."/>
            <person name="Krasomil-Osterfeld K.C."/>
            <person name="Kukor R."/>
            <person name="Lanois A."/>
            <person name="Latreille P."/>
            <person name="Leimgruber N.K."/>
            <person name="Lipke C.M."/>
            <person name="Liu R."/>
            <person name="Lu X."/>
            <person name="Martens E.C."/>
            <person name="Marri P.R."/>
            <person name="Medigue C."/>
            <person name="Menard M.L."/>
            <person name="Miller N.M."/>
            <person name="Morales-Soto N."/>
            <person name="Norton S."/>
            <person name="Ogier J.C."/>
            <person name="Orchard S.S."/>
            <person name="Park D."/>
            <person name="Park Y."/>
            <person name="Qurollo B.A."/>
            <person name="Sugar D.R."/>
            <person name="Richards G.R."/>
            <person name="Rouy Z."/>
            <person name="Slominski B."/>
            <person name="Slominski K."/>
            <person name="Snyder H."/>
            <person name="Tjaden B.C."/>
            <person name="van der Hoeven R."/>
            <person name="Welch R.D."/>
            <person name="Wheeler C."/>
            <person name="Xiang B."/>
            <person name="Barbazuk B."/>
            <person name="Gaudriault S."/>
            <person name="Goodner B."/>
            <person name="Slater S.C."/>
            <person name="Forst S."/>
            <person name="Goldman B.S."/>
            <person name="Goodrich-Blair H."/>
        </authorList>
    </citation>
    <scope>NUCLEOTIDE SEQUENCE [LARGE SCALE GENOMIC DNA]</scope>
    <source>
        <strain evidence="1">SS-2004</strain>
    </source>
</reference>
<dbReference type="EMBL" id="FN667741">
    <property type="protein sequence ID" value="CBJ79455.1"/>
    <property type="molecule type" value="Genomic_DNA"/>
</dbReference>
<organism evidence="1 2">
    <name type="scientific">Xenorhabdus bovienii (strain SS-2004)</name>
    <name type="common">Xenorhabdus nematophila subsp. bovienii</name>
    <dbReference type="NCBI Taxonomy" id="406818"/>
    <lineage>
        <taxon>Bacteria</taxon>
        <taxon>Pseudomonadati</taxon>
        <taxon>Pseudomonadota</taxon>
        <taxon>Gammaproteobacteria</taxon>
        <taxon>Enterobacterales</taxon>
        <taxon>Morganellaceae</taxon>
        <taxon>Xenorhabdus</taxon>
    </lineage>
</organism>
<evidence type="ECO:0000313" key="2">
    <source>
        <dbReference type="Proteomes" id="UP000002045"/>
    </source>
</evidence>
<dbReference type="eggNOG" id="COG5351">
    <property type="taxonomic scope" value="Bacteria"/>
</dbReference>
<dbReference type="KEGG" id="xbo:XBJ1_0304"/>
<dbReference type="STRING" id="406818.XBJ1_0304"/>
<proteinExistence type="predicted"/>
<protein>
    <submittedName>
        <fullName evidence="1">Uncharacterized protein</fullName>
    </submittedName>
</protein>
<gene>
    <name evidence="1" type="ordered locus">XBJ1_0304</name>
</gene>
<evidence type="ECO:0000313" key="1">
    <source>
        <dbReference type="EMBL" id="CBJ79455.1"/>
    </source>
</evidence>
<dbReference type="AlphaFoldDB" id="D3UYS7"/>
<accession>D3UYS7</accession>
<dbReference type="Proteomes" id="UP000002045">
    <property type="component" value="Chromosome"/>
</dbReference>
<dbReference type="HOGENOM" id="CLU_1510047_0_0_6"/>